<proteinExistence type="predicted"/>
<evidence type="ECO:0000313" key="3">
    <source>
        <dbReference type="EMBL" id="CAG8292951.1"/>
    </source>
</evidence>
<evidence type="ECO:0000259" key="2">
    <source>
        <dbReference type="PROSITE" id="PS50181"/>
    </source>
</evidence>
<dbReference type="Pfam" id="PF12937">
    <property type="entry name" value="F-box-like"/>
    <property type="match status" value="1"/>
</dbReference>
<reference evidence="3" key="1">
    <citation type="submission" date="2021-07" db="EMBL/GenBank/DDBJ databases">
        <authorList>
            <person name="Branca A.L. A."/>
        </authorList>
    </citation>
    <scope>NUCLEOTIDE SEQUENCE</scope>
</reference>
<gene>
    <name evidence="3" type="ORF">PSALAMII_LOCUS1726</name>
</gene>
<dbReference type="InterPro" id="IPR001810">
    <property type="entry name" value="F-box_dom"/>
</dbReference>
<protein>
    <recommendedName>
        <fullName evidence="2">F-box domain-containing protein</fullName>
    </recommendedName>
</protein>
<feature type="region of interest" description="Disordered" evidence="1">
    <location>
        <begin position="360"/>
        <end position="394"/>
    </location>
</feature>
<dbReference type="PROSITE" id="PS50181">
    <property type="entry name" value="FBOX"/>
    <property type="match status" value="1"/>
</dbReference>
<dbReference type="InterPro" id="IPR036047">
    <property type="entry name" value="F-box-like_dom_sf"/>
</dbReference>
<name>A0A9W4IKC1_9EURO</name>
<dbReference type="SUPFAM" id="SSF81383">
    <property type="entry name" value="F-box domain"/>
    <property type="match status" value="1"/>
</dbReference>
<sequence>MSIAALPVELISKICKYLDFQQLVALRLSCRALYKSSLENFAKTLYRKIRFIVTSESLHELEELSKSNGLREHVQELWMIPVMFDGTEKPPGMISISSKSCRQIKGDDLESRHTVHKAMLADNLNLLESERFSVRLRECMNRFKNIQTVGLAHYRTEFLLDPRQQTVPFLGRRQMMSRIDFRFDVYSLRASSQTHKASQIRKLNSLALSKLFLALCGSSCRPRKLHTCDSNFCGDIGPRIALSEEQFDSLLSTLEGLEDLHLCIDLREAAWLKFFKTLAPQLEILILSRDHIPFYFGQDDTAIYPTKSHVKNMFCDIGFTRLRKLHIHELDINFSSLRSLLLSVKKSLVTLTVKRVQMRSEESTAIESPRSQHTESGRQENERSDRNTSPESQLTVLGVNSIPPSHRPTVSSFQPTLPTYQPTMLSFQPTLSSYSPTVSPPGYGPAPLPVLPTWAISAPQLPQHSSASESSESSTEEYPSTRWCPSIYDPYDPPEATRASVCPTWETQMAWKRNEEKITCVSRFLDLIQNELSLETLSLEDIICDGNYHYFERLDNANDQSGQVVFDMHRANTSLKDWFSRLRPIACCPAKRVLDLKEDKEMEDWFDKMVGKDSGSFTRFDCDCSKKKKPFWGCPFGCQRYIVPKSA</sequence>
<evidence type="ECO:0000313" key="4">
    <source>
        <dbReference type="Proteomes" id="UP001152646"/>
    </source>
</evidence>
<dbReference type="OrthoDB" id="5279008at2759"/>
<dbReference type="EMBL" id="CAJVPA010000066">
    <property type="protein sequence ID" value="CAG8292951.1"/>
    <property type="molecule type" value="Genomic_DNA"/>
</dbReference>
<accession>A0A9W4IKC1</accession>
<dbReference type="AlphaFoldDB" id="A0A9W4IKC1"/>
<dbReference type="CDD" id="cd09917">
    <property type="entry name" value="F-box_SF"/>
    <property type="match status" value="1"/>
</dbReference>
<feature type="compositionally biased region" description="Basic and acidic residues" evidence="1">
    <location>
        <begin position="370"/>
        <end position="388"/>
    </location>
</feature>
<dbReference type="Proteomes" id="UP001152646">
    <property type="component" value="Unassembled WGS sequence"/>
</dbReference>
<feature type="domain" description="F-box" evidence="2">
    <location>
        <begin position="1"/>
        <end position="49"/>
    </location>
</feature>
<comment type="caution">
    <text evidence="3">The sequence shown here is derived from an EMBL/GenBank/DDBJ whole genome shotgun (WGS) entry which is preliminary data.</text>
</comment>
<evidence type="ECO:0000256" key="1">
    <source>
        <dbReference type="SAM" id="MobiDB-lite"/>
    </source>
</evidence>
<organism evidence="3 4">
    <name type="scientific">Penicillium salamii</name>
    <dbReference type="NCBI Taxonomy" id="1612424"/>
    <lineage>
        <taxon>Eukaryota</taxon>
        <taxon>Fungi</taxon>
        <taxon>Dikarya</taxon>
        <taxon>Ascomycota</taxon>
        <taxon>Pezizomycotina</taxon>
        <taxon>Eurotiomycetes</taxon>
        <taxon>Eurotiomycetidae</taxon>
        <taxon>Eurotiales</taxon>
        <taxon>Aspergillaceae</taxon>
        <taxon>Penicillium</taxon>
    </lineage>
</organism>